<reference evidence="2" key="1">
    <citation type="journal article" date="2019" name="Int. J. Syst. Evol. Microbiol.">
        <title>The Global Catalogue of Microorganisms (GCM) 10K type strain sequencing project: providing services to taxonomists for standard genome sequencing and annotation.</title>
        <authorList>
            <consortium name="The Broad Institute Genomics Platform"/>
            <consortium name="The Broad Institute Genome Sequencing Center for Infectious Disease"/>
            <person name="Wu L."/>
            <person name="Ma J."/>
        </authorList>
    </citation>
    <scope>NUCLEOTIDE SEQUENCE [LARGE SCALE GENOMIC DNA]</scope>
    <source>
        <strain evidence="2">CGMCC 1.16226</strain>
    </source>
</reference>
<accession>A0ABW4WDU7</accession>
<sequence>MLGVARPGVVVAAPKGAALASRRTESSALESEKESLNFKVSPAFKKEFKGFAVSEGISMTDLLKEGFALSKKKRQK</sequence>
<evidence type="ECO:0000313" key="2">
    <source>
        <dbReference type="Proteomes" id="UP001597349"/>
    </source>
</evidence>
<keyword evidence="2" id="KW-1185">Reference proteome</keyword>
<evidence type="ECO:0000313" key="1">
    <source>
        <dbReference type="EMBL" id="MFD2054791.1"/>
    </source>
</evidence>
<dbReference type="EMBL" id="JBHUGY010000027">
    <property type="protein sequence ID" value="MFD2054791.1"/>
    <property type="molecule type" value="Genomic_DNA"/>
</dbReference>
<dbReference type="RefSeq" id="WP_379020652.1">
    <property type="nucleotide sequence ID" value="NZ_JBHUGY010000027.1"/>
</dbReference>
<protein>
    <submittedName>
        <fullName evidence="1">Uncharacterized protein</fullName>
    </submittedName>
</protein>
<gene>
    <name evidence="1" type="ORF">ACFSQT_17350</name>
</gene>
<name>A0ABW4WDU7_9HYPH</name>
<organism evidence="1 2">
    <name type="scientific">Mesorhizobium calcicola</name>
    <dbReference type="NCBI Taxonomy" id="1300310"/>
    <lineage>
        <taxon>Bacteria</taxon>
        <taxon>Pseudomonadati</taxon>
        <taxon>Pseudomonadota</taxon>
        <taxon>Alphaproteobacteria</taxon>
        <taxon>Hyphomicrobiales</taxon>
        <taxon>Phyllobacteriaceae</taxon>
        <taxon>Mesorhizobium</taxon>
    </lineage>
</organism>
<dbReference type="Proteomes" id="UP001597349">
    <property type="component" value="Unassembled WGS sequence"/>
</dbReference>
<proteinExistence type="predicted"/>
<comment type="caution">
    <text evidence="1">The sequence shown here is derived from an EMBL/GenBank/DDBJ whole genome shotgun (WGS) entry which is preliminary data.</text>
</comment>